<keyword evidence="2" id="KW-1185">Reference proteome</keyword>
<dbReference type="Proteomes" id="UP000266861">
    <property type="component" value="Unassembled WGS sequence"/>
</dbReference>
<sequence>MVYTENYPVLDETEWKNYCQLPGIHSKETPSDWMKRIWDKLMDYKNRGRLAGRCKYGICHFMDKHWSTNCTGNAYCDISFRDYIEFKNKLKSGLTNSFDEKQAIRRYELWMQNAIRRVKRAREVDRKIQACITIQRKFIEWYYCPSGLCASLLVEHYQLLWAVREEMRQVNNV</sequence>
<dbReference type="EMBL" id="PQFF01000377">
    <property type="protein sequence ID" value="RHZ54585.1"/>
    <property type="molecule type" value="Genomic_DNA"/>
</dbReference>
<evidence type="ECO:0000313" key="2">
    <source>
        <dbReference type="Proteomes" id="UP000266861"/>
    </source>
</evidence>
<protein>
    <submittedName>
        <fullName evidence="1">Uncharacterized protein</fullName>
    </submittedName>
</protein>
<accession>A0A397GUW0</accession>
<reference evidence="1 2" key="1">
    <citation type="submission" date="2018-08" db="EMBL/GenBank/DDBJ databases">
        <title>Genome and evolution of the arbuscular mycorrhizal fungus Diversispora epigaea (formerly Glomus versiforme) and its bacterial endosymbionts.</title>
        <authorList>
            <person name="Sun X."/>
            <person name="Fei Z."/>
            <person name="Harrison M."/>
        </authorList>
    </citation>
    <scope>NUCLEOTIDE SEQUENCE [LARGE SCALE GENOMIC DNA]</scope>
    <source>
        <strain evidence="1 2">IT104</strain>
    </source>
</reference>
<gene>
    <name evidence="1" type="ORF">Glove_426g41</name>
</gene>
<organism evidence="1 2">
    <name type="scientific">Diversispora epigaea</name>
    <dbReference type="NCBI Taxonomy" id="1348612"/>
    <lineage>
        <taxon>Eukaryota</taxon>
        <taxon>Fungi</taxon>
        <taxon>Fungi incertae sedis</taxon>
        <taxon>Mucoromycota</taxon>
        <taxon>Glomeromycotina</taxon>
        <taxon>Glomeromycetes</taxon>
        <taxon>Diversisporales</taxon>
        <taxon>Diversisporaceae</taxon>
        <taxon>Diversispora</taxon>
    </lineage>
</organism>
<proteinExistence type="predicted"/>
<comment type="caution">
    <text evidence="1">The sequence shown here is derived from an EMBL/GenBank/DDBJ whole genome shotgun (WGS) entry which is preliminary data.</text>
</comment>
<name>A0A397GUW0_9GLOM</name>
<evidence type="ECO:0000313" key="1">
    <source>
        <dbReference type="EMBL" id="RHZ54585.1"/>
    </source>
</evidence>
<dbReference type="AlphaFoldDB" id="A0A397GUW0"/>